<accession>A0ACB7S5W4</accession>
<reference evidence="1" key="1">
    <citation type="submission" date="2020-05" db="EMBL/GenBank/DDBJ databases">
        <title>Large-scale comparative analyses of tick genomes elucidate their genetic diversity and vector capacities.</title>
        <authorList>
            <person name="Jia N."/>
            <person name="Wang J."/>
            <person name="Shi W."/>
            <person name="Du L."/>
            <person name="Sun Y."/>
            <person name="Zhan W."/>
            <person name="Jiang J."/>
            <person name="Wang Q."/>
            <person name="Zhang B."/>
            <person name="Ji P."/>
            <person name="Sakyi L.B."/>
            <person name="Cui X."/>
            <person name="Yuan T."/>
            <person name="Jiang B."/>
            <person name="Yang W."/>
            <person name="Lam T.T.-Y."/>
            <person name="Chang Q."/>
            <person name="Ding S."/>
            <person name="Wang X."/>
            <person name="Zhu J."/>
            <person name="Ruan X."/>
            <person name="Zhao L."/>
            <person name="Wei J."/>
            <person name="Que T."/>
            <person name="Du C."/>
            <person name="Cheng J."/>
            <person name="Dai P."/>
            <person name="Han X."/>
            <person name="Huang E."/>
            <person name="Gao Y."/>
            <person name="Liu J."/>
            <person name="Shao H."/>
            <person name="Ye R."/>
            <person name="Li L."/>
            <person name="Wei W."/>
            <person name="Wang X."/>
            <person name="Wang C."/>
            <person name="Yang T."/>
            <person name="Huo Q."/>
            <person name="Li W."/>
            <person name="Guo W."/>
            <person name="Chen H."/>
            <person name="Zhou L."/>
            <person name="Ni X."/>
            <person name="Tian J."/>
            <person name="Zhou Y."/>
            <person name="Sheng Y."/>
            <person name="Liu T."/>
            <person name="Pan Y."/>
            <person name="Xia L."/>
            <person name="Li J."/>
            <person name="Zhao F."/>
            <person name="Cao W."/>
        </authorList>
    </citation>
    <scope>NUCLEOTIDE SEQUENCE</scope>
    <source>
        <strain evidence="1">Hyas-2018</strain>
    </source>
</reference>
<dbReference type="Proteomes" id="UP000821845">
    <property type="component" value="Chromosome 6"/>
</dbReference>
<keyword evidence="2" id="KW-1185">Reference proteome</keyword>
<proteinExistence type="predicted"/>
<name>A0ACB7S5W4_HYAAI</name>
<protein>
    <submittedName>
        <fullName evidence="1">Uncharacterized protein</fullName>
    </submittedName>
</protein>
<dbReference type="EMBL" id="CM023486">
    <property type="protein sequence ID" value="KAH6929294.1"/>
    <property type="molecule type" value="Genomic_DNA"/>
</dbReference>
<sequence length="510" mass="55439">MPAKRLPKSSVRRTTQDASSSASRTSISETTDQLIAFWQRRFGGGVDSSRGSCSECPAAYVRNTYDGCLQSCSGSTSLHGGGDFQSLLRPPPDDPHRVEYATCSSSTLIFTMMALVSAFLVLSVTVILVRVKPIVESGIQAVGGVAPAAAPRDFTLAQVKPTLPQLQPLTERLPRLDEAIKQNLRGNIAEHTPHKPSSRVPIAVMETRETFPWEPAGNTPAGIPTPVPLADLRKTAATTATSQRSSSRGSPISPSTRVDDTYADEALRMCSVVLYSYCSHKHQEFHFVPANNSCIAASEDNVMVCNHSPNRFTSEKNCRAKCIDSTYPSDRCFTTAIFSRCTSRDVRHQWWFFDGRGCVPWDFPSGLCPSIKKGGDLFNSMAECIAQCVGGESLLQPLLLDCTNESLTLTCFASFPYFAVSSPDDHRVTCARASAAVLSGHSCLTGTNRFNSEDECRDACASPGRRSGAVRFKDGLGKWRTLADAPAGVFDQDFFTTKATKKKTFFFGRG</sequence>
<comment type="caution">
    <text evidence="1">The sequence shown here is derived from an EMBL/GenBank/DDBJ whole genome shotgun (WGS) entry which is preliminary data.</text>
</comment>
<evidence type="ECO:0000313" key="2">
    <source>
        <dbReference type="Proteomes" id="UP000821845"/>
    </source>
</evidence>
<evidence type="ECO:0000313" key="1">
    <source>
        <dbReference type="EMBL" id="KAH6929294.1"/>
    </source>
</evidence>
<organism evidence="1 2">
    <name type="scientific">Hyalomma asiaticum</name>
    <name type="common">Tick</name>
    <dbReference type="NCBI Taxonomy" id="266040"/>
    <lineage>
        <taxon>Eukaryota</taxon>
        <taxon>Metazoa</taxon>
        <taxon>Ecdysozoa</taxon>
        <taxon>Arthropoda</taxon>
        <taxon>Chelicerata</taxon>
        <taxon>Arachnida</taxon>
        <taxon>Acari</taxon>
        <taxon>Parasitiformes</taxon>
        <taxon>Ixodida</taxon>
        <taxon>Ixodoidea</taxon>
        <taxon>Ixodidae</taxon>
        <taxon>Hyalomminae</taxon>
        <taxon>Hyalomma</taxon>
    </lineage>
</organism>
<gene>
    <name evidence="1" type="ORF">HPB50_026155</name>
</gene>